<evidence type="ECO:0000256" key="9">
    <source>
        <dbReference type="ARBA" id="ARBA00023157"/>
    </source>
</evidence>
<dbReference type="InterPro" id="IPR043504">
    <property type="entry name" value="Peptidase_S1_PA_chymotrypsin"/>
</dbReference>
<keyword evidence="7" id="KW-0720">Serine protease</keyword>
<evidence type="ECO:0000313" key="13">
    <source>
        <dbReference type="Proteomes" id="UP001190640"/>
    </source>
</evidence>
<dbReference type="GO" id="GO:0006508">
    <property type="term" value="P:proteolysis"/>
    <property type="evidence" value="ECO:0007669"/>
    <property type="project" value="UniProtKB-KW"/>
</dbReference>
<sequence length="243" mass="26855">MGHHRDTGELAAFPLEDIINGYECPAHSVPWQVYFTTSGSRWCGGSLINEWWIVSAAHCYVPANTLVAHLGEHDTIQPEGTEQNINAALVIRHPNYNDKTQDNDIMLVKLAQPAKFNQYVSPIQLPSSCPASGTWCLVSGWGNLLTHGVAYPEKLQCLKEPIIPNAQCKQAYPSYYSSNMVCAGFMQGGESTCQGDSGGPLECNGQLQGIVSWGYECAMKGHPTVYTKVCNYTPWIHQMMSYY</sequence>
<evidence type="ECO:0000256" key="6">
    <source>
        <dbReference type="ARBA" id="ARBA00022801"/>
    </source>
</evidence>
<evidence type="ECO:0000256" key="4">
    <source>
        <dbReference type="ARBA" id="ARBA00022670"/>
    </source>
</evidence>
<keyword evidence="3" id="KW-0964">Secreted</keyword>
<dbReference type="SMART" id="SM00020">
    <property type="entry name" value="Tryp_SPc"/>
    <property type="match status" value="1"/>
</dbReference>
<keyword evidence="8" id="KW-0865">Zymogen</keyword>
<accession>A0AA97KGR0</accession>
<dbReference type="PRINTS" id="PR00722">
    <property type="entry name" value="CHYMOTRYPSIN"/>
</dbReference>
<dbReference type="GeneID" id="129342987"/>
<dbReference type="Proteomes" id="UP001190640">
    <property type="component" value="Chromosome 15"/>
</dbReference>
<evidence type="ECO:0000256" key="5">
    <source>
        <dbReference type="ARBA" id="ARBA00022757"/>
    </source>
</evidence>
<comment type="subcellular location">
    <subcellularLocation>
        <location evidence="1">Secreted</location>
        <location evidence="1">Extracellular space</location>
    </subcellularLocation>
</comment>
<dbReference type="SUPFAM" id="SSF50494">
    <property type="entry name" value="Trypsin-like serine proteases"/>
    <property type="match status" value="1"/>
</dbReference>
<dbReference type="GO" id="GO:0004252">
    <property type="term" value="F:serine-type endopeptidase activity"/>
    <property type="evidence" value="ECO:0007669"/>
    <property type="project" value="UniProtKB-EC"/>
</dbReference>
<evidence type="ECO:0000256" key="1">
    <source>
        <dbReference type="ARBA" id="ARBA00004239"/>
    </source>
</evidence>
<dbReference type="InterPro" id="IPR018114">
    <property type="entry name" value="TRYPSIN_HIS"/>
</dbReference>
<name>A0AA97KGR0_EUBMA</name>
<gene>
    <name evidence="14" type="primary">LOC129342987</name>
</gene>
<evidence type="ECO:0000313" key="14">
    <source>
        <dbReference type="RefSeq" id="XP_054854921.1"/>
    </source>
</evidence>
<dbReference type="RefSeq" id="XP_054854921.1">
    <property type="nucleotide sequence ID" value="XM_054998946.1"/>
</dbReference>
<organism evidence="13 14">
    <name type="scientific">Eublepharis macularius</name>
    <name type="common">Leopard gecko</name>
    <name type="synonym">Cyrtodactylus macularius</name>
    <dbReference type="NCBI Taxonomy" id="481883"/>
    <lineage>
        <taxon>Eukaryota</taxon>
        <taxon>Metazoa</taxon>
        <taxon>Chordata</taxon>
        <taxon>Craniata</taxon>
        <taxon>Vertebrata</taxon>
        <taxon>Euteleostomi</taxon>
        <taxon>Lepidosauria</taxon>
        <taxon>Squamata</taxon>
        <taxon>Bifurcata</taxon>
        <taxon>Gekkota</taxon>
        <taxon>Eublepharidae</taxon>
        <taxon>Eublepharinae</taxon>
        <taxon>Eublepharis</taxon>
    </lineage>
</organism>
<dbReference type="PANTHER" id="PTHR24264">
    <property type="entry name" value="TRYPSIN-RELATED"/>
    <property type="match status" value="1"/>
</dbReference>
<evidence type="ECO:0000256" key="3">
    <source>
        <dbReference type="ARBA" id="ARBA00022525"/>
    </source>
</evidence>
<dbReference type="PANTHER" id="PTHR24264:SF68">
    <property type="entry name" value="TRYPSIN-3-LIKE"/>
    <property type="match status" value="1"/>
</dbReference>
<evidence type="ECO:0000256" key="10">
    <source>
        <dbReference type="ARBA" id="ARBA00036320"/>
    </source>
</evidence>
<dbReference type="PROSITE" id="PS50240">
    <property type="entry name" value="TRYPSIN_DOM"/>
    <property type="match status" value="1"/>
</dbReference>
<proteinExistence type="inferred from homology"/>
<dbReference type="PROSITE" id="PS00134">
    <property type="entry name" value="TRYPSIN_HIS"/>
    <property type="match status" value="1"/>
</dbReference>
<comment type="similarity">
    <text evidence="2">Belongs to the peptidase S1 family. Snake venom subfamily.</text>
</comment>
<dbReference type="InterPro" id="IPR001314">
    <property type="entry name" value="Peptidase_S1A"/>
</dbReference>
<dbReference type="CDD" id="cd00190">
    <property type="entry name" value="Tryp_SPc"/>
    <property type="match status" value="1"/>
</dbReference>
<dbReference type="EC" id="3.4.21.4" evidence="11"/>
<evidence type="ECO:0000256" key="11">
    <source>
        <dbReference type="ARBA" id="ARBA00038868"/>
    </source>
</evidence>
<dbReference type="InterPro" id="IPR001254">
    <property type="entry name" value="Trypsin_dom"/>
</dbReference>
<keyword evidence="5" id="KW-0222">Digestion</keyword>
<dbReference type="InterPro" id="IPR050127">
    <property type="entry name" value="Serine_Proteases_S1"/>
</dbReference>
<dbReference type="Pfam" id="PF00089">
    <property type="entry name" value="Trypsin"/>
    <property type="match status" value="1"/>
</dbReference>
<evidence type="ECO:0000256" key="8">
    <source>
        <dbReference type="ARBA" id="ARBA00023145"/>
    </source>
</evidence>
<dbReference type="KEGG" id="emc:129342987"/>
<dbReference type="GO" id="GO:0007586">
    <property type="term" value="P:digestion"/>
    <property type="evidence" value="ECO:0007669"/>
    <property type="project" value="UniProtKB-KW"/>
</dbReference>
<dbReference type="InterPro" id="IPR009003">
    <property type="entry name" value="Peptidase_S1_PA"/>
</dbReference>
<comment type="catalytic activity">
    <reaction evidence="10">
        <text>Preferential cleavage: Arg-|-Xaa, Lys-|-Xaa.</text>
        <dbReference type="EC" id="3.4.21.4"/>
    </reaction>
</comment>
<keyword evidence="6" id="KW-0378">Hydrolase</keyword>
<evidence type="ECO:0000259" key="12">
    <source>
        <dbReference type="PROSITE" id="PS50240"/>
    </source>
</evidence>
<dbReference type="AlphaFoldDB" id="A0AA97KGR0"/>
<feature type="domain" description="Peptidase S1" evidence="12">
    <location>
        <begin position="18"/>
        <end position="241"/>
    </location>
</feature>
<dbReference type="FunFam" id="2.40.10.10:FF:000008">
    <property type="entry name" value="Cationic trypsin"/>
    <property type="match status" value="1"/>
</dbReference>
<evidence type="ECO:0000256" key="7">
    <source>
        <dbReference type="ARBA" id="ARBA00022825"/>
    </source>
</evidence>
<keyword evidence="4" id="KW-0645">Protease</keyword>
<dbReference type="Gene3D" id="2.40.10.10">
    <property type="entry name" value="Trypsin-like serine proteases"/>
    <property type="match status" value="2"/>
</dbReference>
<reference evidence="14" key="1">
    <citation type="submission" date="2025-08" db="UniProtKB">
        <authorList>
            <consortium name="RefSeq"/>
        </authorList>
    </citation>
    <scope>IDENTIFICATION</scope>
    <source>
        <tissue evidence="14">Blood</tissue>
    </source>
</reference>
<dbReference type="GO" id="GO:0005615">
    <property type="term" value="C:extracellular space"/>
    <property type="evidence" value="ECO:0007669"/>
    <property type="project" value="TreeGrafter"/>
</dbReference>
<keyword evidence="13" id="KW-1185">Reference proteome</keyword>
<keyword evidence="9" id="KW-1015">Disulfide bond</keyword>
<dbReference type="FunFam" id="2.40.10.10:FF:000122">
    <property type="entry name" value="Chymotrypsin-like elastase family member 1"/>
    <property type="match status" value="1"/>
</dbReference>
<evidence type="ECO:0000256" key="2">
    <source>
        <dbReference type="ARBA" id="ARBA00009228"/>
    </source>
</evidence>
<protein>
    <recommendedName>
        <fullName evidence="11">trypsin</fullName>
        <ecNumber evidence="11">3.4.21.4</ecNumber>
    </recommendedName>
</protein>